<accession>A0A8X8W6H1</accession>
<dbReference type="SUPFAM" id="SSF54001">
    <property type="entry name" value="Cysteine proteinases"/>
    <property type="match status" value="1"/>
</dbReference>
<proteinExistence type="predicted"/>
<evidence type="ECO:0000313" key="2">
    <source>
        <dbReference type="EMBL" id="KAG6388848.1"/>
    </source>
</evidence>
<feature type="compositionally biased region" description="Basic and acidic residues" evidence="1">
    <location>
        <begin position="84"/>
        <end position="93"/>
    </location>
</feature>
<evidence type="ECO:0008006" key="4">
    <source>
        <dbReference type="Google" id="ProtNLM"/>
    </source>
</evidence>
<dbReference type="PANTHER" id="PTHR34835">
    <property type="entry name" value="OS07G0283600 PROTEIN-RELATED"/>
    <property type="match status" value="1"/>
</dbReference>
<dbReference type="Gene3D" id="3.40.395.10">
    <property type="entry name" value="Adenoviral Proteinase, Chain A"/>
    <property type="match status" value="1"/>
</dbReference>
<reference evidence="2" key="1">
    <citation type="submission" date="2018-01" db="EMBL/GenBank/DDBJ databases">
        <authorList>
            <person name="Mao J.F."/>
        </authorList>
    </citation>
    <scope>NUCLEOTIDE SEQUENCE</scope>
    <source>
        <strain evidence="2">Huo1</strain>
        <tissue evidence="2">Leaf</tissue>
    </source>
</reference>
<feature type="region of interest" description="Disordered" evidence="1">
    <location>
        <begin position="526"/>
        <end position="546"/>
    </location>
</feature>
<reference evidence="2" key="2">
    <citation type="submission" date="2020-08" db="EMBL/GenBank/DDBJ databases">
        <title>Plant Genome Project.</title>
        <authorList>
            <person name="Zhang R.-G."/>
        </authorList>
    </citation>
    <scope>NUCLEOTIDE SEQUENCE</scope>
    <source>
        <strain evidence="2">Huo1</strain>
        <tissue evidence="2">Leaf</tissue>
    </source>
</reference>
<feature type="region of interest" description="Disordered" evidence="1">
    <location>
        <begin position="308"/>
        <end position="329"/>
    </location>
</feature>
<feature type="compositionally biased region" description="Basic and acidic residues" evidence="1">
    <location>
        <begin position="308"/>
        <end position="318"/>
    </location>
</feature>
<name>A0A8X8W6H1_SALSN</name>
<keyword evidence="3" id="KW-1185">Reference proteome</keyword>
<dbReference type="AlphaFoldDB" id="A0A8X8W6H1"/>
<feature type="region of interest" description="Disordered" evidence="1">
    <location>
        <begin position="136"/>
        <end position="161"/>
    </location>
</feature>
<feature type="compositionally biased region" description="Basic and acidic residues" evidence="1">
    <location>
        <begin position="14"/>
        <end position="26"/>
    </location>
</feature>
<sequence>MTPTQSKGGVADSTDARRRRGDEEPKAVSPNSLAGKGNGGEAKGKEQAKATWRSSSKLVLGGKGKGKEKVDDDYKAPAASDVGGESKGKEKVADLGQATESTENKRKRTLNGVDSPRSLVKEKLARKIIIKAVNWGQDSTRNGPTEQAPRGQPSVVPAVPNPTDEVEVVNRMKLRRSPKFLVEMMELLNENQLQAVRDMGFGHLIHFNITSIPSQLAYWLLYNFDPITCSVKSYYVDRFIIETRKVRRAFPSIKGWNSKLLRLREKHELELGGFGYGVYEAKYDPSRDNEVGLTVAKKKKKRAIVVERGESAKPKGVTEKGGTSNTKADDAVDHATDAMMALMEAASNAAKAISKLLRKMREAPDDVKGTGCFKIASTAALKMIGFKESELINEHADPIASMTPTMEDEDIQNPAWIEAVEQMMKVVDERVALCKDDDIPTFDLGLRFASQDDANQTINSIVEEQVPGMEHTLHTGGVIISSAVQDVLPNEEKDDSEEDNTQLALNVVHNLIDDFDFATPYVSPPGKREFTTSGLRDSKKSVGPSSHNEAIAIQHKQENVQELLVNGRMEMRSKAEKKISHALRSPYNQRAIKLGNTLTPTERETYYWILKCHDASTIVSRTNPWDEGVATQLATFAANLDHEVKLIPNFKWADIDMVFFPICAHEHYYAVCFYYASKRVIVIDNSSSGDSDNITVNYGVIPETLRTFFWKYLGGVGCVQQSKAVENSAIERLKLKWSTKTNKDDSGVYLMRHLETYMGQKGCEWTCGLSKKSKGVLQILRAKYCTALMLAEINHEHFKNKAKVIPYYANALQTEKIDVEKLIANYAKEGTNLFN</sequence>
<comment type="caution">
    <text evidence="2">The sequence shown here is derived from an EMBL/GenBank/DDBJ whole genome shotgun (WGS) entry which is preliminary data.</text>
</comment>
<protein>
    <recommendedName>
        <fullName evidence="4">Ubiquitin-like protease family profile domain-containing protein</fullName>
    </recommendedName>
</protein>
<evidence type="ECO:0000313" key="3">
    <source>
        <dbReference type="Proteomes" id="UP000298416"/>
    </source>
</evidence>
<dbReference type="EMBL" id="PNBA02000020">
    <property type="protein sequence ID" value="KAG6388848.1"/>
    <property type="molecule type" value="Genomic_DNA"/>
</dbReference>
<dbReference type="Proteomes" id="UP000298416">
    <property type="component" value="Unassembled WGS sequence"/>
</dbReference>
<organism evidence="2">
    <name type="scientific">Salvia splendens</name>
    <name type="common">Scarlet sage</name>
    <dbReference type="NCBI Taxonomy" id="180675"/>
    <lineage>
        <taxon>Eukaryota</taxon>
        <taxon>Viridiplantae</taxon>
        <taxon>Streptophyta</taxon>
        <taxon>Embryophyta</taxon>
        <taxon>Tracheophyta</taxon>
        <taxon>Spermatophyta</taxon>
        <taxon>Magnoliopsida</taxon>
        <taxon>eudicotyledons</taxon>
        <taxon>Gunneridae</taxon>
        <taxon>Pentapetalae</taxon>
        <taxon>asterids</taxon>
        <taxon>lamiids</taxon>
        <taxon>Lamiales</taxon>
        <taxon>Lamiaceae</taxon>
        <taxon>Nepetoideae</taxon>
        <taxon>Mentheae</taxon>
        <taxon>Salviinae</taxon>
        <taxon>Salvia</taxon>
        <taxon>Salvia subgen. Calosphace</taxon>
        <taxon>core Calosphace</taxon>
    </lineage>
</organism>
<feature type="compositionally biased region" description="Basic and acidic residues" evidence="1">
    <location>
        <begin position="65"/>
        <end position="75"/>
    </location>
</feature>
<feature type="compositionally biased region" description="Basic and acidic residues" evidence="1">
    <location>
        <begin position="526"/>
        <end position="540"/>
    </location>
</feature>
<feature type="compositionally biased region" description="Polar residues" evidence="1">
    <location>
        <begin position="136"/>
        <end position="145"/>
    </location>
</feature>
<dbReference type="InterPro" id="IPR038765">
    <property type="entry name" value="Papain-like_cys_pep_sf"/>
</dbReference>
<feature type="region of interest" description="Disordered" evidence="1">
    <location>
        <begin position="1"/>
        <end position="113"/>
    </location>
</feature>
<evidence type="ECO:0000256" key="1">
    <source>
        <dbReference type="SAM" id="MobiDB-lite"/>
    </source>
</evidence>
<gene>
    <name evidence="2" type="ORF">SASPL_150284</name>
</gene>